<dbReference type="Pfam" id="PF14244">
    <property type="entry name" value="Retrotran_gag_3"/>
    <property type="match status" value="1"/>
</dbReference>
<dbReference type="PANTHER" id="PTHR37610">
    <property type="entry name" value="CCHC-TYPE DOMAIN-CONTAINING PROTEIN"/>
    <property type="match status" value="1"/>
</dbReference>
<dbReference type="InterPro" id="IPR029472">
    <property type="entry name" value="Copia-like_N"/>
</dbReference>
<feature type="domain" description="Retrotransposon Copia-like N-terminal" evidence="1">
    <location>
        <begin position="18"/>
        <end position="65"/>
    </location>
</feature>
<dbReference type="OrthoDB" id="1296147at2759"/>
<dbReference type="KEGG" id="nta:107820605"/>
<name>A0A1S4CMF8_TOBAC</name>
<sequence>MMMFLRLLMDPSHPLYIHPSDNPGSHLVSSQLVFVPFNGSGFVLWRSSTVIFLSAKNKLGLVDASREIATSVKYFKTAKEVWKDINDRFGQSNRFKHIQLQREIHSTTQGSSDTASYFTKMRSLWDELHSSYVGPSAILMMNPLPATIKAYSLLQHDESQKEAHSSSTIFSGDTTSFLVSLGPSNGNRNFNQKARISSSAHDASNVDNTAFVHFAGSFSEEATEIYKATGRLYYIYPDADLLPTTSTSMSISNSYILPTPISFTHSSVPSPFANPSFSFSSPIPHSTSLLHHSPISLPDPSSSDFSPANSFLPLRRSSRLVQ</sequence>
<dbReference type="PaxDb" id="4097-A0A1S4CMF8"/>
<proteinExistence type="predicted"/>
<gene>
    <name evidence="2" type="primary">LOC107820605</name>
</gene>
<accession>A0A1S4CMF8</accession>
<evidence type="ECO:0000313" key="2">
    <source>
        <dbReference type="RefSeq" id="XP_016502408.1"/>
    </source>
</evidence>
<organism evidence="2">
    <name type="scientific">Nicotiana tabacum</name>
    <name type="common">Common tobacco</name>
    <dbReference type="NCBI Taxonomy" id="4097"/>
    <lineage>
        <taxon>Eukaryota</taxon>
        <taxon>Viridiplantae</taxon>
        <taxon>Streptophyta</taxon>
        <taxon>Embryophyta</taxon>
        <taxon>Tracheophyta</taxon>
        <taxon>Spermatophyta</taxon>
        <taxon>Magnoliopsida</taxon>
        <taxon>eudicotyledons</taxon>
        <taxon>Gunneridae</taxon>
        <taxon>Pentapetalae</taxon>
        <taxon>asterids</taxon>
        <taxon>lamiids</taxon>
        <taxon>Solanales</taxon>
        <taxon>Solanaceae</taxon>
        <taxon>Nicotianoideae</taxon>
        <taxon>Nicotianeae</taxon>
        <taxon>Nicotiana</taxon>
    </lineage>
</organism>
<protein>
    <recommendedName>
        <fullName evidence="1">Retrotransposon Copia-like N-terminal domain-containing protein</fullName>
    </recommendedName>
</protein>
<evidence type="ECO:0000259" key="1">
    <source>
        <dbReference type="Pfam" id="PF14244"/>
    </source>
</evidence>
<reference evidence="2" key="1">
    <citation type="submission" date="2025-08" db="UniProtKB">
        <authorList>
            <consortium name="RefSeq"/>
        </authorList>
    </citation>
    <scope>IDENTIFICATION</scope>
</reference>
<dbReference type="PANTHER" id="PTHR37610:SF58">
    <property type="entry name" value="PEPTIDASE C1A PAPAIN C-TERMINAL DOMAIN-CONTAINING PROTEIN"/>
    <property type="match status" value="1"/>
</dbReference>
<dbReference type="AlphaFoldDB" id="A0A1S4CMF8"/>
<dbReference type="RefSeq" id="XP_016502408.1">
    <property type="nucleotide sequence ID" value="XM_016646922.1"/>
</dbReference>